<dbReference type="Proteomes" id="UP001183643">
    <property type="component" value="Unassembled WGS sequence"/>
</dbReference>
<dbReference type="InterPro" id="IPR036188">
    <property type="entry name" value="FAD/NAD-bd_sf"/>
</dbReference>
<dbReference type="EMBL" id="JAVDYB010000001">
    <property type="protein sequence ID" value="MDR7277050.1"/>
    <property type="molecule type" value="Genomic_DNA"/>
</dbReference>
<dbReference type="SUPFAM" id="SSF51905">
    <property type="entry name" value="FAD/NAD(P)-binding domain"/>
    <property type="match status" value="1"/>
</dbReference>
<protein>
    <submittedName>
        <fullName evidence="1">2-polyprenyl-6-methoxyphenol hydroxylase-like FAD-dependent oxidoreductase</fullName>
    </submittedName>
</protein>
<dbReference type="PANTHER" id="PTHR43422:SF3">
    <property type="entry name" value="THIAMINE THIAZOLE SYNTHASE"/>
    <property type="match status" value="1"/>
</dbReference>
<sequence length="475" mass="50685">MATGDRARSAAARFAGIASAAAPAGPRTPLGRAVVLGGSIAGLMAARVLSEHAREVLIVERDDLDALNVSDARMAADPDAVGSRPGVPQSGQLHALLPAGQVQLGRWFPGFAEQAWAAGAVNPPRTAVRLHLNGRLNRTVPPEPGAEGTFASRAFLEALIRNRVLGLPNVRARHGRADGLLLHGDAVTGVRVRPDGGGAVADERADLVVDCTGRSSRINDWLEAYGYPRAPMRRIGIKLNYATARIPRPAGPDVWIATSVVTPGPGRTARLGFFTPIEHDRWSLLVAGYGDDRPGRDPADFLRRVRSLPPEFGAAVGDPGEVGEIATYHQADSRRRDFHLLDRFPARLLVAGDAVASLNPAYGHGMSAAMLHASCLSAYLRSGPDLTRPARSYFADVALVVDAAWQNSAMIDVALPHVDGPYPRGYRAAAWFSDRVVEAARRDPRINREVSLVSSLLAHPAALSRPSFLLRVLTA</sequence>
<dbReference type="AlphaFoldDB" id="A0AAE4CD06"/>
<accession>A0AAE4CD06</accession>
<comment type="caution">
    <text evidence="1">The sequence shown here is derived from an EMBL/GenBank/DDBJ whole genome shotgun (WGS) entry which is preliminary data.</text>
</comment>
<name>A0AAE4CD06_9ACTN</name>
<organism evidence="1 2">
    <name type="scientific">Catenuloplanes atrovinosus</name>
    <dbReference type="NCBI Taxonomy" id="137266"/>
    <lineage>
        <taxon>Bacteria</taxon>
        <taxon>Bacillati</taxon>
        <taxon>Actinomycetota</taxon>
        <taxon>Actinomycetes</taxon>
        <taxon>Micromonosporales</taxon>
        <taxon>Micromonosporaceae</taxon>
        <taxon>Catenuloplanes</taxon>
    </lineage>
</organism>
<evidence type="ECO:0000313" key="1">
    <source>
        <dbReference type="EMBL" id="MDR7277050.1"/>
    </source>
</evidence>
<keyword evidence="2" id="KW-1185">Reference proteome</keyword>
<dbReference type="PANTHER" id="PTHR43422">
    <property type="entry name" value="THIAMINE THIAZOLE SYNTHASE"/>
    <property type="match status" value="1"/>
</dbReference>
<dbReference type="RefSeq" id="WP_310369253.1">
    <property type="nucleotide sequence ID" value="NZ_JAVDYB010000001.1"/>
</dbReference>
<dbReference type="PRINTS" id="PR00420">
    <property type="entry name" value="RNGMNOXGNASE"/>
</dbReference>
<proteinExistence type="predicted"/>
<reference evidence="1" key="1">
    <citation type="submission" date="2023-07" db="EMBL/GenBank/DDBJ databases">
        <title>Sequencing the genomes of 1000 actinobacteria strains.</title>
        <authorList>
            <person name="Klenk H.-P."/>
        </authorList>
    </citation>
    <scope>NUCLEOTIDE SEQUENCE</scope>
    <source>
        <strain evidence="1">DSM 44707</strain>
    </source>
</reference>
<dbReference type="Gene3D" id="3.50.50.60">
    <property type="entry name" value="FAD/NAD(P)-binding domain"/>
    <property type="match status" value="1"/>
</dbReference>
<evidence type="ECO:0000313" key="2">
    <source>
        <dbReference type="Proteomes" id="UP001183643"/>
    </source>
</evidence>
<gene>
    <name evidence="1" type="ORF">J2S41_003828</name>
</gene>